<name>A0ABY5MJ80_9HYPH</name>
<evidence type="ECO:0000259" key="7">
    <source>
        <dbReference type="Pfam" id="PF01028"/>
    </source>
</evidence>
<dbReference type="PROSITE" id="PS52038">
    <property type="entry name" value="TOPO_IB_2"/>
    <property type="match status" value="1"/>
</dbReference>
<dbReference type="PRINTS" id="PR00416">
    <property type="entry name" value="EUTPISMRASEI"/>
</dbReference>
<gene>
    <name evidence="9" type="ORF">NTH_01185</name>
</gene>
<feature type="domain" description="DNA topoisomerase IB N-terminal" evidence="8">
    <location>
        <begin position="21"/>
        <end position="69"/>
    </location>
</feature>
<dbReference type="EC" id="5.6.2.1" evidence="3"/>
<feature type="domain" description="DNA topoisomerase I catalytic core eukaryotic-type" evidence="7">
    <location>
        <begin position="86"/>
        <end position="294"/>
    </location>
</feature>
<evidence type="ECO:0000256" key="5">
    <source>
        <dbReference type="ARBA" id="ARBA00023125"/>
    </source>
</evidence>
<sequence>MRLVHMNDSTEGIRRRRAGRGFSYIAPGGGRVEDEETLARIRSLAIPPAWTDVWISPVAEGHIQAVGRDQRGRKQYRYHPDWIAIRNDVKFASIVRFAEALPTIRARIDADLRRHGMPREKVLASIVSLLDKTLIRIGNDIYERDNGSFGLTTLRSQHVGVNGSTVRFAFRGKSGREWKLKLVDRRIARIIATIEELPGQRLFQYIGDSGRRVPIHSHDVNDYIRDAIGDDFTSKHFRTWAATTFAAIQLSEREIPSSKRGRTRCANEVIDAVARKLRNTRAVCRKGYIHPAVLDAWSAGTLGEEMASLRRRFRKPLTGLGADETLVLRWLKSHET</sequence>
<dbReference type="Gene3D" id="1.10.132.120">
    <property type="match status" value="1"/>
</dbReference>
<keyword evidence="4" id="KW-0799">Topoisomerase</keyword>
<proteinExistence type="inferred from homology"/>
<evidence type="ECO:0000256" key="1">
    <source>
        <dbReference type="ARBA" id="ARBA00000213"/>
    </source>
</evidence>
<dbReference type="RefSeq" id="WP_338529143.1">
    <property type="nucleotide sequence ID" value="NZ_CP030941.1"/>
</dbReference>
<dbReference type="Proteomes" id="UP001342418">
    <property type="component" value="Chromosome"/>
</dbReference>
<dbReference type="InterPro" id="IPR013500">
    <property type="entry name" value="TopoI_cat_euk"/>
</dbReference>
<dbReference type="SUPFAM" id="SSF55869">
    <property type="entry name" value="DNA topoisomerase I domain"/>
    <property type="match status" value="1"/>
</dbReference>
<comment type="similarity">
    <text evidence="2">Belongs to the type IB topoisomerase family.</text>
</comment>
<comment type="catalytic activity">
    <reaction evidence="1">
        <text>ATP-independent breakage of single-stranded DNA, followed by passage and rejoining.</text>
        <dbReference type="EC" id="5.6.2.1"/>
    </reaction>
</comment>
<evidence type="ECO:0000256" key="4">
    <source>
        <dbReference type="ARBA" id="ARBA00023029"/>
    </source>
</evidence>
<organism evidence="9 10">
    <name type="scientific">Nitratireductor thuwali</name>
    <dbReference type="NCBI Taxonomy" id="2267699"/>
    <lineage>
        <taxon>Bacteria</taxon>
        <taxon>Pseudomonadati</taxon>
        <taxon>Pseudomonadota</taxon>
        <taxon>Alphaproteobacteria</taxon>
        <taxon>Hyphomicrobiales</taxon>
        <taxon>Phyllobacteriaceae</taxon>
        <taxon>Nitratireductor</taxon>
    </lineage>
</organism>
<dbReference type="EMBL" id="CP030941">
    <property type="protein sequence ID" value="UUP16738.1"/>
    <property type="molecule type" value="Genomic_DNA"/>
</dbReference>
<evidence type="ECO:0000313" key="9">
    <source>
        <dbReference type="EMBL" id="UUP16738.1"/>
    </source>
</evidence>
<reference evidence="9 10" key="1">
    <citation type="submission" date="2018-07" db="EMBL/GenBank/DDBJ databases">
        <title>Genome sequence of Nitratireductor thuwali#1536.</title>
        <authorList>
            <person name="Michoud G."/>
            <person name="Merlino G."/>
            <person name="Sefrji F.O."/>
            <person name="Daffonchio D."/>
        </authorList>
    </citation>
    <scope>NUCLEOTIDE SEQUENCE [LARGE SCALE GENOMIC DNA]</scope>
    <source>
        <strain evidence="10">Nit1536</strain>
    </source>
</reference>
<evidence type="ECO:0000313" key="10">
    <source>
        <dbReference type="Proteomes" id="UP001342418"/>
    </source>
</evidence>
<dbReference type="Gene3D" id="3.30.66.10">
    <property type="entry name" value="DNA topoisomerase I domain"/>
    <property type="match status" value="1"/>
</dbReference>
<dbReference type="InterPro" id="IPR014711">
    <property type="entry name" value="TopoI_cat_a-hlx-sub_euk"/>
</dbReference>
<accession>A0ABY5MJ80</accession>
<keyword evidence="10" id="KW-1185">Reference proteome</keyword>
<dbReference type="InterPro" id="IPR001631">
    <property type="entry name" value="TopoI"/>
</dbReference>
<dbReference type="InterPro" id="IPR049331">
    <property type="entry name" value="Top1B_N_bact"/>
</dbReference>
<keyword evidence="5" id="KW-0238">DNA-binding</keyword>
<keyword evidence="6" id="KW-0413">Isomerase</keyword>
<dbReference type="Pfam" id="PF21338">
    <property type="entry name" value="Top1B_N_bact"/>
    <property type="match status" value="1"/>
</dbReference>
<dbReference type="SUPFAM" id="SSF56349">
    <property type="entry name" value="DNA breaking-rejoining enzymes"/>
    <property type="match status" value="1"/>
</dbReference>
<evidence type="ECO:0000256" key="6">
    <source>
        <dbReference type="ARBA" id="ARBA00023235"/>
    </source>
</evidence>
<dbReference type="Gene3D" id="3.90.15.10">
    <property type="entry name" value="Topoisomerase I, Chain A, domain 3"/>
    <property type="match status" value="1"/>
</dbReference>
<protein>
    <recommendedName>
        <fullName evidence="3">DNA topoisomerase</fullName>
        <ecNumber evidence="3">5.6.2.1</ecNumber>
    </recommendedName>
</protein>
<evidence type="ECO:0000256" key="3">
    <source>
        <dbReference type="ARBA" id="ARBA00012891"/>
    </source>
</evidence>
<dbReference type="Pfam" id="PF01028">
    <property type="entry name" value="Topoisom_I"/>
    <property type="match status" value="1"/>
</dbReference>
<dbReference type="InterPro" id="IPR011010">
    <property type="entry name" value="DNA_brk_join_enz"/>
</dbReference>
<evidence type="ECO:0000256" key="2">
    <source>
        <dbReference type="ARBA" id="ARBA00006645"/>
    </source>
</evidence>
<dbReference type="InterPro" id="IPR035447">
    <property type="entry name" value="DNA_topo_I_N_sf"/>
</dbReference>
<evidence type="ECO:0000259" key="8">
    <source>
        <dbReference type="Pfam" id="PF21338"/>
    </source>
</evidence>